<dbReference type="AlphaFoldDB" id="A0A5C6QGT2"/>
<accession>A0A5C6QGT2</accession>
<dbReference type="SUPFAM" id="SSF74653">
    <property type="entry name" value="TolA/TonB C-terminal domain"/>
    <property type="match status" value="1"/>
</dbReference>
<dbReference type="OrthoDB" id="6228724at2"/>
<dbReference type="Proteomes" id="UP000321822">
    <property type="component" value="Unassembled WGS sequence"/>
</dbReference>
<dbReference type="PROSITE" id="PS51257">
    <property type="entry name" value="PROKAR_LIPOPROTEIN"/>
    <property type="match status" value="1"/>
</dbReference>
<dbReference type="InterPro" id="IPR037682">
    <property type="entry name" value="TonB_C"/>
</dbReference>
<reference evidence="2 3" key="1">
    <citation type="submission" date="2019-07" db="EMBL/GenBank/DDBJ databases">
        <title>Genomes of sea-ice associated Colwellia species.</title>
        <authorList>
            <person name="Bowman J.P."/>
        </authorList>
    </citation>
    <scope>NUCLEOTIDE SEQUENCE [LARGE SCALE GENOMIC DNA]</scope>
    <source>
        <strain evidence="2 3">ACAM 459</strain>
    </source>
</reference>
<evidence type="ECO:0000313" key="2">
    <source>
        <dbReference type="EMBL" id="TWX67752.1"/>
    </source>
</evidence>
<organism evidence="2 3">
    <name type="scientific">Colwellia demingiae</name>
    <dbReference type="NCBI Taxonomy" id="89401"/>
    <lineage>
        <taxon>Bacteria</taxon>
        <taxon>Pseudomonadati</taxon>
        <taxon>Pseudomonadota</taxon>
        <taxon>Gammaproteobacteria</taxon>
        <taxon>Alteromonadales</taxon>
        <taxon>Colwelliaceae</taxon>
        <taxon>Colwellia</taxon>
    </lineage>
</organism>
<keyword evidence="3" id="KW-1185">Reference proteome</keyword>
<comment type="caution">
    <text evidence="2">The sequence shown here is derived from an EMBL/GenBank/DDBJ whole genome shotgun (WGS) entry which is preliminary data.</text>
</comment>
<dbReference type="PROSITE" id="PS52015">
    <property type="entry name" value="TONB_CTD"/>
    <property type="match status" value="1"/>
</dbReference>
<proteinExistence type="predicted"/>
<sequence length="126" mass="14011">MKNLVIALFFSTILIGCQSIPEQYLTQPAIKIEEPELSKYWVAKDGGISFKSPSGKLPSENGTVFINYLIDSNGEIFNLKVVKSTPSDAWNKIALKVLKQTVYINAETNLIKAPVIVTTKVVFDIY</sequence>
<dbReference type="GO" id="GO:0055085">
    <property type="term" value="P:transmembrane transport"/>
    <property type="evidence" value="ECO:0007669"/>
    <property type="project" value="InterPro"/>
</dbReference>
<evidence type="ECO:0000259" key="1">
    <source>
        <dbReference type="PROSITE" id="PS52015"/>
    </source>
</evidence>
<protein>
    <submittedName>
        <fullName evidence="2">Energy transducer TonB</fullName>
    </submittedName>
</protein>
<dbReference type="Pfam" id="PF03544">
    <property type="entry name" value="TonB_C"/>
    <property type="match status" value="1"/>
</dbReference>
<gene>
    <name evidence="2" type="ORF">ESZ36_10550</name>
</gene>
<dbReference type="RefSeq" id="WP_146787444.1">
    <property type="nucleotide sequence ID" value="NZ_VOLT01000005.1"/>
</dbReference>
<name>A0A5C6QGT2_9GAMM</name>
<feature type="domain" description="TonB C-terminal" evidence="1">
    <location>
        <begin position="36"/>
        <end position="126"/>
    </location>
</feature>
<dbReference type="EMBL" id="VOLT01000005">
    <property type="protein sequence ID" value="TWX67752.1"/>
    <property type="molecule type" value="Genomic_DNA"/>
</dbReference>
<dbReference type="Gene3D" id="3.30.1150.10">
    <property type="match status" value="1"/>
</dbReference>
<evidence type="ECO:0000313" key="3">
    <source>
        <dbReference type="Proteomes" id="UP000321822"/>
    </source>
</evidence>